<accession>A0A9Q9B0G6</accession>
<proteinExistence type="predicted"/>
<evidence type="ECO:0000313" key="2">
    <source>
        <dbReference type="EMBL" id="USW55885.1"/>
    </source>
</evidence>
<dbReference type="AlphaFoldDB" id="A0A9Q9B0G6"/>
<sequence length="104" mass="11449">MRFAAAAFCVLLSATIGAAREVNEDDLPGDCRYDSECQNVVRKAKSCGDARSTGGDVFSDYYWIECTCGQTGQRELDDCVSCTQSYQNGGDILQLQRSCAQRKR</sequence>
<feature type="signal peptide" evidence="1">
    <location>
        <begin position="1"/>
        <end position="19"/>
    </location>
</feature>
<gene>
    <name evidence="2" type="ORF">Slin15195_G092040</name>
</gene>
<keyword evidence="3" id="KW-1185">Reference proteome</keyword>
<keyword evidence="1" id="KW-0732">Signal</keyword>
<feature type="chain" id="PRO_5040448525" evidence="1">
    <location>
        <begin position="20"/>
        <end position="104"/>
    </location>
</feature>
<reference evidence="2" key="1">
    <citation type="submission" date="2022-06" db="EMBL/GenBank/DDBJ databases">
        <title>Complete genome sequences of two strains of the flax pathogen Septoria linicola.</title>
        <authorList>
            <person name="Lapalu N."/>
            <person name="Simon A."/>
            <person name="Demenou B."/>
            <person name="Paumier D."/>
            <person name="Guillot M.-P."/>
            <person name="Gout L."/>
            <person name="Valade R."/>
        </authorList>
    </citation>
    <scope>NUCLEOTIDE SEQUENCE</scope>
    <source>
        <strain evidence="2">SE15195</strain>
    </source>
</reference>
<evidence type="ECO:0000256" key="1">
    <source>
        <dbReference type="SAM" id="SignalP"/>
    </source>
</evidence>
<evidence type="ECO:0000313" key="3">
    <source>
        <dbReference type="Proteomes" id="UP001056384"/>
    </source>
</evidence>
<protein>
    <submittedName>
        <fullName evidence="2">Uncharacterized protein</fullName>
    </submittedName>
</protein>
<dbReference type="Proteomes" id="UP001056384">
    <property type="component" value="Chromosome 8"/>
</dbReference>
<name>A0A9Q9B0G6_9PEZI</name>
<dbReference type="EMBL" id="CP099425">
    <property type="protein sequence ID" value="USW55885.1"/>
    <property type="molecule type" value="Genomic_DNA"/>
</dbReference>
<organism evidence="2 3">
    <name type="scientific">Septoria linicola</name>
    <dbReference type="NCBI Taxonomy" id="215465"/>
    <lineage>
        <taxon>Eukaryota</taxon>
        <taxon>Fungi</taxon>
        <taxon>Dikarya</taxon>
        <taxon>Ascomycota</taxon>
        <taxon>Pezizomycotina</taxon>
        <taxon>Dothideomycetes</taxon>
        <taxon>Dothideomycetidae</taxon>
        <taxon>Mycosphaerellales</taxon>
        <taxon>Mycosphaerellaceae</taxon>
        <taxon>Septoria</taxon>
    </lineage>
</organism>